<organism evidence="2">
    <name type="scientific">bioreactor metagenome</name>
    <dbReference type="NCBI Taxonomy" id="1076179"/>
    <lineage>
        <taxon>unclassified sequences</taxon>
        <taxon>metagenomes</taxon>
        <taxon>ecological metagenomes</taxon>
    </lineage>
</organism>
<feature type="region of interest" description="Disordered" evidence="1">
    <location>
        <begin position="356"/>
        <end position="393"/>
    </location>
</feature>
<comment type="caution">
    <text evidence="2">The sequence shown here is derived from an EMBL/GenBank/DDBJ whole genome shotgun (WGS) entry which is preliminary data.</text>
</comment>
<protein>
    <submittedName>
        <fullName evidence="2">Uncharacterized protein</fullName>
    </submittedName>
</protein>
<accession>A0A645A8T8</accession>
<gene>
    <name evidence="2" type="ORF">SDC9_93981</name>
</gene>
<sequence>MPAGGEGGPVRPHQAGDVGTDHLPAGEQLEGPQHRIVEEGATLDHHGVTELAGVLELDHLVEGVADHRIGQPGGDVADAGPLLLGLFHRGVHEDRAAAAEIGRTGRLQRRLREVAYVGAHGLGERLQERPAAGGAGLVDRDRVDDVVTDPQVLHVLAADVDHRGDAGAEVFGGPVVGHRLDLALVEVQRAADQILPVAGDAGADDPGRLRQFVDDPAQDRDRGGHWVALVGGVVGEDDLVVLVGDHRLDRRRAGVDAEEAVAGGLLDVALRDARPGVALLERRQLVGIGEQRPHPRGLQRDDRTVPQPADQHVEGLRLPVGEQRGADRHVELGPLRGAEGAAAGGQHRGVRLPQPRQEVQRTAQEHDVAADRPAAGQPGHRLGGDGPEDRGGQVLGRRTLVDQRLDVGLGEHPAARGDRVDVRGRRGEGVQTGGVGVQQAGHLVDEGAGATGAAAVHPLLGGRVQVGDLGVLAAELDHHVGVGVVAADRRRLGDHLLDEGHAHQARHRQAAGPGHRGPHRPARQGGGHLAQQPGELAPDVGVMATVLLEQGPVPVEHDGFDGRRPHVHSEPQHGPVPARSDDGIRHDAPSPSRHRHPQQCDTPRTTHRSDHCWIHQTETGSSRTATVDP</sequence>
<reference evidence="2" key="1">
    <citation type="submission" date="2019-08" db="EMBL/GenBank/DDBJ databases">
        <authorList>
            <person name="Kucharzyk K."/>
            <person name="Murdoch R.W."/>
            <person name="Higgins S."/>
            <person name="Loffler F."/>
        </authorList>
    </citation>
    <scope>NUCLEOTIDE SEQUENCE</scope>
</reference>
<feature type="compositionally biased region" description="Basic and acidic residues" evidence="1">
    <location>
        <begin position="555"/>
        <end position="571"/>
    </location>
</feature>
<feature type="region of interest" description="Disordered" evidence="1">
    <location>
        <begin position="553"/>
        <end position="629"/>
    </location>
</feature>
<name>A0A645A8T8_9ZZZZ</name>
<feature type="compositionally biased region" description="Basic and acidic residues" evidence="1">
    <location>
        <begin position="579"/>
        <end position="588"/>
    </location>
</feature>
<dbReference type="AlphaFoldDB" id="A0A645A8T8"/>
<feature type="compositionally biased region" description="Polar residues" evidence="1">
    <location>
        <begin position="616"/>
        <end position="629"/>
    </location>
</feature>
<feature type="region of interest" description="Disordered" evidence="1">
    <location>
        <begin position="290"/>
        <end position="325"/>
    </location>
</feature>
<evidence type="ECO:0000256" key="1">
    <source>
        <dbReference type="SAM" id="MobiDB-lite"/>
    </source>
</evidence>
<feature type="region of interest" description="Disordered" evidence="1">
    <location>
        <begin position="502"/>
        <end position="534"/>
    </location>
</feature>
<proteinExistence type="predicted"/>
<dbReference type="EMBL" id="VSSQ01011612">
    <property type="protein sequence ID" value="MPM47273.1"/>
    <property type="molecule type" value="Genomic_DNA"/>
</dbReference>
<evidence type="ECO:0000313" key="2">
    <source>
        <dbReference type="EMBL" id="MPM47273.1"/>
    </source>
</evidence>
<feature type="region of interest" description="Disordered" evidence="1">
    <location>
        <begin position="1"/>
        <end position="27"/>
    </location>
</feature>